<keyword evidence="1" id="KW-1133">Transmembrane helix</keyword>
<evidence type="ECO:0000313" key="2">
    <source>
        <dbReference type="EMBL" id="SVD80051.1"/>
    </source>
</evidence>
<feature type="transmembrane region" description="Helical" evidence="1">
    <location>
        <begin position="12"/>
        <end position="32"/>
    </location>
</feature>
<protein>
    <submittedName>
        <fullName evidence="2">Uncharacterized protein</fullName>
    </submittedName>
</protein>
<feature type="transmembrane region" description="Helical" evidence="1">
    <location>
        <begin position="74"/>
        <end position="99"/>
    </location>
</feature>
<accession>A0A382YB12</accession>
<feature type="non-terminal residue" evidence="2">
    <location>
        <position position="145"/>
    </location>
</feature>
<dbReference type="EMBL" id="UINC01174100">
    <property type="protein sequence ID" value="SVD80051.1"/>
    <property type="molecule type" value="Genomic_DNA"/>
</dbReference>
<proteinExistence type="predicted"/>
<reference evidence="2" key="1">
    <citation type="submission" date="2018-05" db="EMBL/GenBank/DDBJ databases">
        <authorList>
            <person name="Lanie J.A."/>
            <person name="Ng W.-L."/>
            <person name="Kazmierczak K.M."/>
            <person name="Andrzejewski T.M."/>
            <person name="Davidsen T.M."/>
            <person name="Wayne K.J."/>
            <person name="Tettelin H."/>
            <person name="Glass J.I."/>
            <person name="Rusch D."/>
            <person name="Podicherti R."/>
            <person name="Tsui H.-C.T."/>
            <person name="Winkler M.E."/>
        </authorList>
    </citation>
    <scope>NUCLEOTIDE SEQUENCE</scope>
</reference>
<dbReference type="AlphaFoldDB" id="A0A382YB12"/>
<sequence length="145" mass="16473">MNNHRIRGLATLHNAGLLISTVGWFWVIQHFWEASGRELISLPWNYALVASIGLFLASFGTFKEYGSFVLKRGWPRLVGAVMKANFQVSLIAFFVFAAYFATKDKAISRLFLGSFIGTCWPVLVLANYALPFLFMRVAHPYSEFR</sequence>
<evidence type="ECO:0000256" key="1">
    <source>
        <dbReference type="SAM" id="Phobius"/>
    </source>
</evidence>
<organism evidence="2">
    <name type="scientific">marine metagenome</name>
    <dbReference type="NCBI Taxonomy" id="408172"/>
    <lineage>
        <taxon>unclassified sequences</taxon>
        <taxon>metagenomes</taxon>
        <taxon>ecological metagenomes</taxon>
    </lineage>
</organism>
<keyword evidence="1" id="KW-0472">Membrane</keyword>
<gene>
    <name evidence="2" type="ORF">METZ01_LOCUS432905</name>
</gene>
<keyword evidence="1" id="KW-0812">Transmembrane</keyword>
<name>A0A382YB12_9ZZZZ</name>
<feature type="transmembrane region" description="Helical" evidence="1">
    <location>
        <begin position="44"/>
        <end position="62"/>
    </location>
</feature>
<feature type="transmembrane region" description="Helical" evidence="1">
    <location>
        <begin position="111"/>
        <end position="135"/>
    </location>
</feature>